<reference evidence="7 8" key="1">
    <citation type="submission" date="2024-07" db="EMBL/GenBank/DDBJ databases">
        <authorList>
            <person name="Ren Q."/>
        </authorList>
    </citation>
    <scope>NUCLEOTIDE SEQUENCE [LARGE SCALE GENOMIC DNA]</scope>
    <source>
        <strain evidence="7 8">REN37</strain>
    </source>
</reference>
<evidence type="ECO:0000313" key="8">
    <source>
        <dbReference type="Proteomes" id="UP001562065"/>
    </source>
</evidence>
<comment type="similarity">
    <text evidence="1 6">Belongs to the universal ribosomal protein uS8 family.</text>
</comment>
<dbReference type="NCBIfam" id="NF001109">
    <property type="entry name" value="PRK00136.1"/>
    <property type="match status" value="1"/>
</dbReference>
<comment type="caution">
    <text evidence="7">The sequence shown here is derived from an EMBL/GenBank/DDBJ whole genome shotgun (WGS) entry which is preliminary data.</text>
</comment>
<dbReference type="Gene3D" id="3.30.1370.30">
    <property type="match status" value="1"/>
</dbReference>
<gene>
    <name evidence="6 7" type="primary">rpsH</name>
    <name evidence="7" type="ORF">AB5I84_13505</name>
</gene>
<keyword evidence="2 6" id="KW-0689">Ribosomal protein</keyword>
<accession>A0ABV4AK23</accession>
<proteinExistence type="inferred from homology"/>
<keyword evidence="3 6" id="KW-0687">Ribonucleoprotein</keyword>
<comment type="function">
    <text evidence="6">One of the primary rRNA binding proteins, it binds directly to 16S rRNA central domain where it helps coordinate assembly of the platform of the 30S subunit.</text>
</comment>
<evidence type="ECO:0000256" key="1">
    <source>
        <dbReference type="ARBA" id="ARBA00006471"/>
    </source>
</evidence>
<evidence type="ECO:0000256" key="4">
    <source>
        <dbReference type="ARBA" id="ARBA00035258"/>
    </source>
</evidence>
<dbReference type="InterPro" id="IPR035987">
    <property type="entry name" value="Ribosomal_uS8_sf"/>
</dbReference>
<comment type="subunit">
    <text evidence="5 6">Part of the 30S ribosomal subunit. Contacts proteins S5 and S12.</text>
</comment>
<dbReference type="HAMAP" id="MF_01302_B">
    <property type="entry name" value="Ribosomal_uS8_B"/>
    <property type="match status" value="1"/>
</dbReference>
<dbReference type="PANTHER" id="PTHR11758">
    <property type="entry name" value="40S RIBOSOMAL PROTEIN S15A"/>
    <property type="match status" value="1"/>
</dbReference>
<dbReference type="RefSeq" id="WP_369456444.1">
    <property type="nucleotide sequence ID" value="NZ_JBGCUO010000003.1"/>
</dbReference>
<organism evidence="7 8">
    <name type="scientific">Isoalcanivorax beigongshangi</name>
    <dbReference type="NCBI Taxonomy" id="3238810"/>
    <lineage>
        <taxon>Bacteria</taxon>
        <taxon>Pseudomonadati</taxon>
        <taxon>Pseudomonadota</taxon>
        <taxon>Gammaproteobacteria</taxon>
        <taxon>Oceanospirillales</taxon>
        <taxon>Alcanivoracaceae</taxon>
        <taxon>Isoalcanivorax</taxon>
    </lineage>
</organism>
<dbReference type="EMBL" id="JBGCUO010000003">
    <property type="protein sequence ID" value="MEY1663174.1"/>
    <property type="molecule type" value="Genomic_DNA"/>
</dbReference>
<evidence type="ECO:0000256" key="5">
    <source>
        <dbReference type="ARBA" id="ARBA00046740"/>
    </source>
</evidence>
<dbReference type="GO" id="GO:0005840">
    <property type="term" value="C:ribosome"/>
    <property type="evidence" value="ECO:0007669"/>
    <property type="project" value="UniProtKB-KW"/>
</dbReference>
<dbReference type="Proteomes" id="UP001562065">
    <property type="component" value="Unassembled WGS sequence"/>
</dbReference>
<dbReference type="InterPro" id="IPR000630">
    <property type="entry name" value="Ribosomal_uS8"/>
</dbReference>
<protein>
    <recommendedName>
        <fullName evidence="4 6">Small ribosomal subunit protein uS8</fullName>
    </recommendedName>
</protein>
<evidence type="ECO:0000256" key="3">
    <source>
        <dbReference type="ARBA" id="ARBA00023274"/>
    </source>
</evidence>
<name>A0ABV4AK23_9GAMM</name>
<keyword evidence="6" id="KW-0699">rRNA-binding</keyword>
<dbReference type="SUPFAM" id="SSF56047">
    <property type="entry name" value="Ribosomal protein S8"/>
    <property type="match status" value="1"/>
</dbReference>
<evidence type="ECO:0000313" key="7">
    <source>
        <dbReference type="EMBL" id="MEY1663174.1"/>
    </source>
</evidence>
<evidence type="ECO:0000256" key="6">
    <source>
        <dbReference type="HAMAP-Rule" id="MF_01302"/>
    </source>
</evidence>
<keyword evidence="8" id="KW-1185">Reference proteome</keyword>
<keyword evidence="6" id="KW-0694">RNA-binding</keyword>
<sequence>MSMQDTLADMFTRIRNAQMAKKAKVDIPSSTQKVAIAKVLQDEGYVAGYQVGGEEAKPVLTIELKYYEGRPVIDTIKRVSTPGLRVYRAANEIPKVKGGLGVMIVSTNQGFMTDRAARKANVGGELVCEVS</sequence>
<evidence type="ECO:0000256" key="2">
    <source>
        <dbReference type="ARBA" id="ARBA00022980"/>
    </source>
</evidence>
<dbReference type="Gene3D" id="3.30.1490.10">
    <property type="match status" value="1"/>
</dbReference>
<dbReference type="Pfam" id="PF00410">
    <property type="entry name" value="Ribosomal_S8"/>
    <property type="match status" value="1"/>
</dbReference>